<dbReference type="GeneID" id="58786868"/>
<evidence type="ECO:0000313" key="2">
    <source>
        <dbReference type="Proteomes" id="UP000000262"/>
    </source>
</evidence>
<dbReference type="AlphaFoldDB" id="A8A8M3"/>
<dbReference type="KEGG" id="iho:Igni_0091"/>
<dbReference type="STRING" id="453591.Igni_0091"/>
<keyword evidence="2" id="KW-1185">Reference proteome</keyword>
<name>A8A8M3_IGNH4</name>
<evidence type="ECO:0000313" key="1">
    <source>
        <dbReference type="EMBL" id="ABU81275.1"/>
    </source>
</evidence>
<dbReference type="RefSeq" id="WP_011998127.1">
    <property type="nucleotide sequence ID" value="NC_009776.1"/>
</dbReference>
<protein>
    <submittedName>
        <fullName evidence="1">Uncharacterized protein</fullName>
    </submittedName>
</protein>
<proteinExistence type="predicted"/>
<dbReference type="EMBL" id="CP000816">
    <property type="protein sequence ID" value="ABU81275.1"/>
    <property type="molecule type" value="Genomic_DNA"/>
</dbReference>
<dbReference type="HOGENOM" id="CLU_3075290_0_0_2"/>
<organism evidence="1 2">
    <name type="scientific">Ignicoccus hospitalis (strain KIN4/I / DSM 18386 / JCM 14125)</name>
    <dbReference type="NCBI Taxonomy" id="453591"/>
    <lineage>
        <taxon>Archaea</taxon>
        <taxon>Thermoproteota</taxon>
        <taxon>Thermoprotei</taxon>
        <taxon>Desulfurococcales</taxon>
        <taxon>Desulfurococcaceae</taxon>
        <taxon>Ignicoccus</taxon>
    </lineage>
</organism>
<reference evidence="1 2" key="1">
    <citation type="journal article" date="2008" name="Genome Biol.">
        <title>A genomic analysis of the archaeal system Ignicoccus hospitalis-Nanoarchaeum equitans.</title>
        <authorList>
            <person name="Podar M."/>
            <person name="Anderson I."/>
            <person name="Makarova K.S."/>
            <person name="Elkins J.G."/>
            <person name="Ivanova N."/>
            <person name="Wall M.A."/>
            <person name="Lykidis A."/>
            <person name="Mavromatis K."/>
            <person name="Sun H."/>
            <person name="Hudson M.E."/>
            <person name="Chen W."/>
            <person name="Deciu C."/>
            <person name="Hutchison D."/>
            <person name="Eads J.R."/>
            <person name="Anderson A."/>
            <person name="Fernandes F."/>
            <person name="Szeto E."/>
            <person name="Lapidus A."/>
            <person name="Kyrpides N.C."/>
            <person name="Saier M.H.Jr."/>
            <person name="Richardson P.M."/>
            <person name="Rachel R."/>
            <person name="Huber H."/>
            <person name="Eisen J.A."/>
            <person name="Koonin E.V."/>
            <person name="Keller M."/>
            <person name="Stetter K.O."/>
        </authorList>
    </citation>
    <scope>NUCLEOTIDE SEQUENCE [LARGE SCALE GENOMIC DNA]</scope>
    <source>
        <strain evidence="2">KIN4/I / DSM 18386 / JCM 14125</strain>
    </source>
</reference>
<gene>
    <name evidence="1" type="ordered locus">Igni_0091</name>
</gene>
<dbReference type="Proteomes" id="UP000000262">
    <property type="component" value="Chromosome"/>
</dbReference>
<accession>A8A8M3</accession>
<sequence length="52" mass="5606">MRVKSFEGFPVEAEGVEDPEMVAAVLGEIGELMKKLNIKVVKLDGEMVVGEG</sequence>